<keyword evidence="2" id="KW-0229">DNA integration</keyword>
<dbReference type="Proteomes" id="UP000294911">
    <property type="component" value="Unassembled WGS sequence"/>
</dbReference>
<evidence type="ECO:0000256" key="4">
    <source>
        <dbReference type="ARBA" id="ARBA00023172"/>
    </source>
</evidence>
<dbReference type="PANTHER" id="PTHR30349:SF41">
    <property type="entry name" value="INTEGRASE_RECOMBINASE PROTEIN MJ0367-RELATED"/>
    <property type="match status" value="1"/>
</dbReference>
<accession>A0A4R2Q4K1</accession>
<protein>
    <submittedName>
        <fullName evidence="8">Integrase-like protein</fullName>
    </submittedName>
</protein>
<dbReference type="GO" id="GO:0006310">
    <property type="term" value="P:DNA recombination"/>
    <property type="evidence" value="ECO:0007669"/>
    <property type="project" value="UniProtKB-KW"/>
</dbReference>
<dbReference type="InterPro" id="IPR004107">
    <property type="entry name" value="Integrase_SAM-like_N"/>
</dbReference>
<dbReference type="InterPro" id="IPR011010">
    <property type="entry name" value="DNA_brk_join_enz"/>
</dbReference>
<gene>
    <name evidence="8" type="ORF">EV191_1222</name>
</gene>
<evidence type="ECO:0000256" key="1">
    <source>
        <dbReference type="ARBA" id="ARBA00008857"/>
    </source>
</evidence>
<evidence type="ECO:0000256" key="5">
    <source>
        <dbReference type="PROSITE-ProRule" id="PRU01248"/>
    </source>
</evidence>
<dbReference type="InterPro" id="IPR044068">
    <property type="entry name" value="CB"/>
</dbReference>
<evidence type="ECO:0000313" key="9">
    <source>
        <dbReference type="Proteomes" id="UP000294911"/>
    </source>
</evidence>
<dbReference type="CDD" id="cd00397">
    <property type="entry name" value="DNA_BRE_C"/>
    <property type="match status" value="1"/>
</dbReference>
<organism evidence="8 9">
    <name type="scientific">Tamaricihabitans halophyticus</name>
    <dbReference type="NCBI Taxonomy" id="1262583"/>
    <lineage>
        <taxon>Bacteria</taxon>
        <taxon>Bacillati</taxon>
        <taxon>Actinomycetota</taxon>
        <taxon>Actinomycetes</taxon>
        <taxon>Pseudonocardiales</taxon>
        <taxon>Pseudonocardiaceae</taxon>
        <taxon>Tamaricihabitans</taxon>
    </lineage>
</organism>
<dbReference type="InterPro" id="IPR013762">
    <property type="entry name" value="Integrase-like_cat_sf"/>
</dbReference>
<proteinExistence type="inferred from homology"/>
<evidence type="ECO:0000256" key="2">
    <source>
        <dbReference type="ARBA" id="ARBA00022908"/>
    </source>
</evidence>
<dbReference type="InterPro" id="IPR050090">
    <property type="entry name" value="Tyrosine_recombinase_XerCD"/>
</dbReference>
<name>A0A4R2Q4K1_9PSEU</name>
<comment type="caution">
    <text evidence="8">The sequence shown here is derived from an EMBL/GenBank/DDBJ whole genome shotgun (WGS) entry which is preliminary data.</text>
</comment>
<comment type="similarity">
    <text evidence="1">Belongs to the 'phage' integrase family.</text>
</comment>
<feature type="domain" description="Tyr recombinase" evidence="6">
    <location>
        <begin position="140"/>
        <end position="322"/>
    </location>
</feature>
<reference evidence="8 9" key="1">
    <citation type="submission" date="2019-03" db="EMBL/GenBank/DDBJ databases">
        <title>Genomic Encyclopedia of Type Strains, Phase IV (KMG-IV): sequencing the most valuable type-strain genomes for metagenomic binning, comparative biology and taxonomic classification.</title>
        <authorList>
            <person name="Goeker M."/>
        </authorList>
    </citation>
    <scope>NUCLEOTIDE SEQUENCE [LARGE SCALE GENOMIC DNA]</scope>
    <source>
        <strain evidence="8 9">DSM 45765</strain>
    </source>
</reference>
<sequence>MGTDLTKQDLPRPAASVWCSYLDEWDRSLRARNRPQTTRYNYQLAVTQLAEFLRVDLPGYLVSCGAGSDALSDDDAAEDPTDVAKAHVEWFVAWMIETRSVSTALNKYKCVQQFFNYLVQEEEMARHPMERMSQPDGSTKLVPVLSNDEVAALVATCSGKSFIDRRDLAIIRLLFDTGGRLSEVALLPLDGVDQKRDCVLLHGKGDKQRVVPFGPKTGQALVRYLRARAKHAGSKLPELWLAERGGRAFSPNGVKLMLRRRGRMAGIENMHAHRLRHTLAHEWQLAGGNEGDLMAVMGWSSREMLRHYGASAAEVRAQEAHRSLDLGSRV</sequence>
<evidence type="ECO:0000313" key="8">
    <source>
        <dbReference type="EMBL" id="TCP43389.1"/>
    </source>
</evidence>
<keyword evidence="9" id="KW-1185">Reference proteome</keyword>
<dbReference type="InterPro" id="IPR002104">
    <property type="entry name" value="Integrase_catalytic"/>
</dbReference>
<evidence type="ECO:0000259" key="6">
    <source>
        <dbReference type="PROSITE" id="PS51898"/>
    </source>
</evidence>
<keyword evidence="4" id="KW-0233">DNA recombination</keyword>
<dbReference type="PROSITE" id="PS51898">
    <property type="entry name" value="TYR_RECOMBINASE"/>
    <property type="match status" value="1"/>
</dbReference>
<dbReference type="Pfam" id="PF00589">
    <property type="entry name" value="Phage_integrase"/>
    <property type="match status" value="1"/>
</dbReference>
<dbReference type="PROSITE" id="PS51900">
    <property type="entry name" value="CB"/>
    <property type="match status" value="1"/>
</dbReference>
<feature type="domain" description="Core-binding (CB)" evidence="7">
    <location>
        <begin position="16"/>
        <end position="119"/>
    </location>
</feature>
<dbReference type="GO" id="GO:0003677">
    <property type="term" value="F:DNA binding"/>
    <property type="evidence" value="ECO:0007669"/>
    <property type="project" value="UniProtKB-UniRule"/>
</dbReference>
<dbReference type="SUPFAM" id="SSF56349">
    <property type="entry name" value="DNA breaking-rejoining enzymes"/>
    <property type="match status" value="1"/>
</dbReference>
<dbReference type="Gene3D" id="1.10.150.130">
    <property type="match status" value="1"/>
</dbReference>
<dbReference type="PANTHER" id="PTHR30349">
    <property type="entry name" value="PHAGE INTEGRASE-RELATED"/>
    <property type="match status" value="1"/>
</dbReference>
<dbReference type="EMBL" id="SLXQ01000022">
    <property type="protein sequence ID" value="TCP43389.1"/>
    <property type="molecule type" value="Genomic_DNA"/>
</dbReference>
<dbReference type="Gene3D" id="1.10.443.10">
    <property type="entry name" value="Intergrase catalytic core"/>
    <property type="match status" value="1"/>
</dbReference>
<dbReference type="GO" id="GO:0015074">
    <property type="term" value="P:DNA integration"/>
    <property type="evidence" value="ECO:0007669"/>
    <property type="project" value="UniProtKB-KW"/>
</dbReference>
<dbReference type="AlphaFoldDB" id="A0A4R2Q4K1"/>
<evidence type="ECO:0000259" key="7">
    <source>
        <dbReference type="PROSITE" id="PS51900"/>
    </source>
</evidence>
<evidence type="ECO:0000256" key="3">
    <source>
        <dbReference type="ARBA" id="ARBA00023125"/>
    </source>
</evidence>
<dbReference type="Pfam" id="PF13495">
    <property type="entry name" value="Phage_int_SAM_4"/>
    <property type="match status" value="1"/>
</dbReference>
<dbReference type="InterPro" id="IPR010998">
    <property type="entry name" value="Integrase_recombinase_N"/>
</dbReference>
<keyword evidence="3 5" id="KW-0238">DNA-binding</keyword>
<dbReference type="OrthoDB" id="3183879at2"/>